<dbReference type="EMBL" id="CM041549">
    <property type="protein sequence ID" value="KAI3357433.1"/>
    <property type="molecule type" value="Genomic_DNA"/>
</dbReference>
<keyword evidence="2" id="KW-1185">Reference proteome</keyword>
<dbReference type="Proteomes" id="UP000831701">
    <property type="component" value="Chromosome 19"/>
</dbReference>
<name>A0ACB8VQ98_9TELE</name>
<evidence type="ECO:0000313" key="2">
    <source>
        <dbReference type="Proteomes" id="UP000831701"/>
    </source>
</evidence>
<gene>
    <name evidence="1" type="ORF">L3Q82_015867</name>
</gene>
<protein>
    <submittedName>
        <fullName evidence="1">Uncharacterized protein</fullName>
    </submittedName>
</protein>
<comment type="caution">
    <text evidence="1">The sequence shown here is derived from an EMBL/GenBank/DDBJ whole genome shotgun (WGS) entry which is preliminary data.</text>
</comment>
<proteinExistence type="predicted"/>
<reference evidence="1" key="1">
    <citation type="submission" date="2022-04" db="EMBL/GenBank/DDBJ databases">
        <title>Jade perch genome.</title>
        <authorList>
            <person name="Chao B."/>
        </authorList>
    </citation>
    <scope>NUCLEOTIDE SEQUENCE</scope>
    <source>
        <strain evidence="1">CB-2022</strain>
    </source>
</reference>
<sequence length="1673" mass="184716">MAAGLPSGLSKCKAAAFKSGQPPAEPLVVMGNIFGNLLKSLIGKKEMRILMVGLDAAGKTTILYKLKLGEIVTTIPTIGFNVETVEYKNISFTVWDVGGQDKIRPLWRHYFQNTQGLIFVVDSNDRERVNEAREELMRMLAEDELRDAVLLVFANKQQYVGQSCSRGQQSMWVRAAPGATSPQGPLQDGHNSNPRADAIAGIPTRNRDAFTQGTDTLAAAPQSIHQSLKGVATAKGHSMVCPGTQNGLSSTGSQENQYNLTKDRYEGCEIIMGNLEITQIESNWDFSFLKTIREVTGYVLIAMNHFQEIPLGKLRVIRGNSLYERRFALSVFFNYPKEGTNGLRQLGLANLTEILEGGVQIINNKYLSYGPWIFWQDIIRDNSAPIDIQYNGERGPCHKSCGDYCWGPNKDQCQILTKTVCAPQCNGRCFGTSPRDCCHIECAAGCKGPLDTDCFACRLFNDSGACVPQCPQTLIYNKQTFQMETNPNAKYQYGSICVSQCPTHFVVDGSSCVSVCPPDKMEVEREGQRQCELCSGLCPKVCEGTGAEHRQTVDSSNIDSFINCTKIQGSLHFLVTGILGDDFKNIPPLDAKKLEVFRTVREITDILNIQSWPKELNDLSVFSNLTTIQGRSLYKRFSLMVMRIPTLTSLGLRSLREISDGSVYISQNANLCYHHTVNWAQLFRGRRVRVNNLNNNRPLEECVAEGHVCDPLCSDAGCWGPRPDQCLSCRNYSREATCVASCNFHTGTPREFAGPDGECVACHPECKAQSGKASCTGPGADKCVVCAKLRDGPYCMSSCPTGVNDGQRGLIFKYPNRDGHCEPCHHNCTQGCSGPGLSDCLGAARLAVSSGQITGIALGVPAGLIFCLVLFFLGVLYHRGLAIRRKRAMRRYLESGESFEPLGPGEKGTKVHARILRPSELKKIKALGSGVFGTVNKGFWTPEGETVKIPVAIKTIQDSSGRQTFTEITDHMLSMGSLDHPYIVRLLGICPGPSLQLVTQLSSQGSLLEHIRHHKSSLDPQRLLNWCVQIAKGMYYLEEHCMVHRNLAARNILLKNDYQVQISDYGIADLLYPDDKKYVYTDTKTPIKWMALESILFRRYTHQSDVWSYGVTVWEMMSFGAEPYASVQPQEVPGLLEKGERLSQPHICTIDVYMVMVKCWMIDENIRPTFKELASDFTRMARDPPRYLVIKLEGAETTSGEIHRRESERGLLEADLDDQDDEVLGDGLATPPLQHSPSWSLSRSRINSYRSGTSQAGAIGYLPMTPSPVDSIRQLWLQRSRLSSVRTLPERLEVRGSGREAELREEGSRSGGLHRARFGSERGNPRISISRHRKLSTASSPSSYKVWTAEGEEEVDHYGYVLAGSPVTPERVCRVSHSGQRNSRLKNNLSLVVINPSQEYEIMSKEPGASPCLTSSVLSQADAPLVALCRKISPLPSPTLVAPLPVEDKDHVETLTPISAATNKQVEEDGEGSVADQRDSTGMHQQNNDSASANRAVDDQGEAAQGIGRYEYMDIRRSDSTEGEDPAWERRGSQTSARSAAGTEETDQIVEVLKKDDEEEYRNANKQPTPQGNESGAVMLRPDVLTAGGEKVEEYEEMTRLGVLPGGWEQSDYQNLPVKGRAAPEETGSGRCAGIGGYIKVCAGMGEPGSNTSFDNPDYWHSRLFLKPDAVRT</sequence>
<organism evidence="1 2">
    <name type="scientific">Scortum barcoo</name>
    <name type="common">barcoo grunter</name>
    <dbReference type="NCBI Taxonomy" id="214431"/>
    <lineage>
        <taxon>Eukaryota</taxon>
        <taxon>Metazoa</taxon>
        <taxon>Chordata</taxon>
        <taxon>Craniata</taxon>
        <taxon>Vertebrata</taxon>
        <taxon>Euteleostomi</taxon>
        <taxon>Actinopterygii</taxon>
        <taxon>Neopterygii</taxon>
        <taxon>Teleostei</taxon>
        <taxon>Neoteleostei</taxon>
        <taxon>Acanthomorphata</taxon>
        <taxon>Eupercaria</taxon>
        <taxon>Centrarchiformes</taxon>
        <taxon>Terapontoidei</taxon>
        <taxon>Terapontidae</taxon>
        <taxon>Scortum</taxon>
    </lineage>
</organism>
<evidence type="ECO:0000313" key="1">
    <source>
        <dbReference type="EMBL" id="KAI3357433.1"/>
    </source>
</evidence>
<accession>A0ACB8VQ98</accession>